<dbReference type="SMART" id="SM00065">
    <property type="entry name" value="GAF"/>
    <property type="match status" value="1"/>
</dbReference>
<evidence type="ECO:0000313" key="16">
    <source>
        <dbReference type="Proteomes" id="UP001249020"/>
    </source>
</evidence>
<dbReference type="RefSeq" id="WP_311360886.1">
    <property type="nucleotide sequence ID" value="NZ_JAVRIE010000002.1"/>
</dbReference>
<accession>A0AAW8R110</accession>
<gene>
    <name evidence="15" type="ORF">RM544_06110</name>
</gene>
<dbReference type="Gene3D" id="1.10.287.130">
    <property type="match status" value="1"/>
</dbReference>
<dbReference type="InterPro" id="IPR036890">
    <property type="entry name" value="HATPase_C_sf"/>
</dbReference>
<evidence type="ECO:0000256" key="4">
    <source>
        <dbReference type="ARBA" id="ARBA00022475"/>
    </source>
</evidence>
<evidence type="ECO:0000313" key="15">
    <source>
        <dbReference type="EMBL" id="MDT0582104.1"/>
    </source>
</evidence>
<evidence type="ECO:0000256" key="11">
    <source>
        <dbReference type="ARBA" id="ARBA00023136"/>
    </source>
</evidence>
<evidence type="ECO:0000256" key="3">
    <source>
        <dbReference type="ARBA" id="ARBA00012438"/>
    </source>
</evidence>
<dbReference type="GO" id="GO:0005524">
    <property type="term" value="F:ATP binding"/>
    <property type="evidence" value="ECO:0007669"/>
    <property type="project" value="UniProtKB-KW"/>
</dbReference>
<keyword evidence="5 12" id="KW-0597">Phosphoprotein</keyword>
<dbReference type="EC" id="2.7.13.3" evidence="3"/>
<evidence type="ECO:0000259" key="14">
    <source>
        <dbReference type="PROSITE" id="PS50110"/>
    </source>
</evidence>
<dbReference type="EMBL" id="JAVRIE010000002">
    <property type="protein sequence ID" value="MDT0582104.1"/>
    <property type="molecule type" value="Genomic_DNA"/>
</dbReference>
<dbReference type="InterPro" id="IPR003018">
    <property type="entry name" value="GAF"/>
</dbReference>
<keyword evidence="10" id="KW-0902">Two-component regulatory system</keyword>
<comment type="catalytic activity">
    <reaction evidence="1">
        <text>ATP + protein L-histidine = ADP + protein N-phospho-L-histidine.</text>
        <dbReference type="EC" id="2.7.13.3"/>
    </reaction>
</comment>
<dbReference type="InterPro" id="IPR036097">
    <property type="entry name" value="HisK_dim/P_sf"/>
</dbReference>
<evidence type="ECO:0000256" key="10">
    <source>
        <dbReference type="ARBA" id="ARBA00023012"/>
    </source>
</evidence>
<comment type="subcellular location">
    <subcellularLocation>
        <location evidence="2">Cell membrane</location>
    </subcellularLocation>
</comment>
<dbReference type="SMART" id="SM00448">
    <property type="entry name" value="REC"/>
    <property type="match status" value="1"/>
</dbReference>
<feature type="domain" description="Histidine kinase" evidence="13">
    <location>
        <begin position="180"/>
        <end position="398"/>
    </location>
</feature>
<sequence length="536" mass="60051">MKVADIPSNEKYRLEALYRYEVLDTDMEKVFDELTELASEICDTPIALISLIDADRQWFKSKVGLSADETHRDIAFCAHAIHQEEVFEVSDTFLDERFKDNPLVTESPNIRSYAGAPLITPEGFAIGTLCAINDKPKKLNAHQIKALETLGKQVITQLQLRLKIKEVESANERKTDFLSNLSHELRTPLNAIVSFSKLMIDDKTFDLPDKQKQYLKHLDYSGRRLLSLVNSVLDLNKIESGNFTLEYTSIHAKTFFESIHSITKALAAKKSLVVNFSCETNENEYFQTDETRLSQIILNLVSNAIKFSPNEQTIDIKIKLSSANLIVAVRDEGIGIAKKDLHLIFEKFQQVRPNENQEGSGLGLMITKSLVEHMHGSIKLSSKLGQGSLFKVKLPVCTENTFQQTDIPSQTQHTFNPNAKILVVEDNLINQEVAKAMFHTIGISISVCGSGEDAIKKLKSDYFDLIFMDLHLPGIDGFETSKKITSMDPNQKVVALTADVFSKADSKLARNGIQAYISKPASESDLISVLNKYCPN</sequence>
<evidence type="ECO:0000256" key="7">
    <source>
        <dbReference type="ARBA" id="ARBA00022741"/>
    </source>
</evidence>
<dbReference type="PROSITE" id="PS50109">
    <property type="entry name" value="HIS_KIN"/>
    <property type="match status" value="1"/>
</dbReference>
<dbReference type="PRINTS" id="PR00344">
    <property type="entry name" value="BCTRLSENSOR"/>
</dbReference>
<dbReference type="Gene3D" id="3.40.50.2300">
    <property type="match status" value="1"/>
</dbReference>
<dbReference type="GO" id="GO:0005886">
    <property type="term" value="C:plasma membrane"/>
    <property type="evidence" value="ECO:0007669"/>
    <property type="project" value="UniProtKB-SubCell"/>
</dbReference>
<evidence type="ECO:0000256" key="12">
    <source>
        <dbReference type="PROSITE-ProRule" id="PRU00169"/>
    </source>
</evidence>
<feature type="domain" description="Response regulatory" evidence="14">
    <location>
        <begin position="420"/>
        <end position="534"/>
    </location>
</feature>
<evidence type="ECO:0000256" key="9">
    <source>
        <dbReference type="ARBA" id="ARBA00022840"/>
    </source>
</evidence>
<dbReference type="Proteomes" id="UP001249020">
    <property type="component" value="Unassembled WGS sequence"/>
</dbReference>
<dbReference type="Pfam" id="PF02518">
    <property type="entry name" value="HATPase_c"/>
    <property type="match status" value="1"/>
</dbReference>
<evidence type="ECO:0000256" key="1">
    <source>
        <dbReference type="ARBA" id="ARBA00000085"/>
    </source>
</evidence>
<dbReference type="InterPro" id="IPR011006">
    <property type="entry name" value="CheY-like_superfamily"/>
</dbReference>
<keyword evidence="4" id="KW-1003">Cell membrane</keyword>
<feature type="modified residue" description="4-aspartylphosphate" evidence="12">
    <location>
        <position position="469"/>
    </location>
</feature>
<evidence type="ECO:0000256" key="6">
    <source>
        <dbReference type="ARBA" id="ARBA00022679"/>
    </source>
</evidence>
<keyword evidence="7" id="KW-0547">Nucleotide-binding</keyword>
<dbReference type="Gene3D" id="3.30.565.10">
    <property type="entry name" value="Histidine kinase-like ATPase, C-terminal domain"/>
    <property type="match status" value="1"/>
</dbReference>
<dbReference type="PROSITE" id="PS50110">
    <property type="entry name" value="RESPONSE_REGULATORY"/>
    <property type="match status" value="1"/>
</dbReference>
<dbReference type="InterPro" id="IPR029016">
    <property type="entry name" value="GAF-like_dom_sf"/>
</dbReference>
<dbReference type="SUPFAM" id="SSF55781">
    <property type="entry name" value="GAF domain-like"/>
    <property type="match status" value="1"/>
</dbReference>
<dbReference type="SMART" id="SM00387">
    <property type="entry name" value="HATPase_c"/>
    <property type="match status" value="1"/>
</dbReference>
<dbReference type="InterPro" id="IPR003661">
    <property type="entry name" value="HisK_dim/P_dom"/>
</dbReference>
<keyword evidence="8" id="KW-0418">Kinase</keyword>
<dbReference type="Pfam" id="PF00072">
    <property type="entry name" value="Response_reg"/>
    <property type="match status" value="1"/>
</dbReference>
<proteinExistence type="predicted"/>
<dbReference type="InterPro" id="IPR001789">
    <property type="entry name" value="Sig_transdc_resp-reg_receiver"/>
</dbReference>
<dbReference type="SUPFAM" id="SSF55874">
    <property type="entry name" value="ATPase domain of HSP90 chaperone/DNA topoisomerase II/histidine kinase"/>
    <property type="match status" value="1"/>
</dbReference>
<dbReference type="InterPro" id="IPR003594">
    <property type="entry name" value="HATPase_dom"/>
</dbReference>
<dbReference type="SUPFAM" id="SSF52172">
    <property type="entry name" value="CheY-like"/>
    <property type="match status" value="1"/>
</dbReference>
<dbReference type="AlphaFoldDB" id="A0AAW8R110"/>
<dbReference type="FunFam" id="3.30.565.10:FF:000023">
    <property type="entry name" value="PAS domain-containing sensor histidine kinase"/>
    <property type="match status" value="1"/>
</dbReference>
<organism evidence="15 16">
    <name type="scientific">Brumicola blandensis</name>
    <dbReference type="NCBI Taxonomy" id="3075611"/>
    <lineage>
        <taxon>Bacteria</taxon>
        <taxon>Pseudomonadati</taxon>
        <taxon>Pseudomonadota</taxon>
        <taxon>Gammaproteobacteria</taxon>
        <taxon>Alteromonadales</taxon>
        <taxon>Alteromonadaceae</taxon>
        <taxon>Brumicola</taxon>
    </lineage>
</organism>
<keyword evidence="9 15" id="KW-0067">ATP-binding</keyword>
<keyword evidence="16" id="KW-1185">Reference proteome</keyword>
<dbReference type="CDD" id="cd17546">
    <property type="entry name" value="REC_hyHK_CKI1_RcsC-like"/>
    <property type="match status" value="1"/>
</dbReference>
<evidence type="ECO:0000256" key="2">
    <source>
        <dbReference type="ARBA" id="ARBA00004236"/>
    </source>
</evidence>
<dbReference type="GO" id="GO:0000155">
    <property type="term" value="F:phosphorelay sensor kinase activity"/>
    <property type="evidence" value="ECO:0007669"/>
    <property type="project" value="InterPro"/>
</dbReference>
<dbReference type="SMART" id="SM00388">
    <property type="entry name" value="HisKA"/>
    <property type="match status" value="1"/>
</dbReference>
<dbReference type="PANTHER" id="PTHR43047">
    <property type="entry name" value="TWO-COMPONENT HISTIDINE PROTEIN KINASE"/>
    <property type="match status" value="1"/>
</dbReference>
<evidence type="ECO:0000256" key="8">
    <source>
        <dbReference type="ARBA" id="ARBA00022777"/>
    </source>
</evidence>
<comment type="caution">
    <text evidence="15">The sequence shown here is derived from an EMBL/GenBank/DDBJ whole genome shotgun (WGS) entry which is preliminary data.</text>
</comment>
<evidence type="ECO:0000256" key="5">
    <source>
        <dbReference type="ARBA" id="ARBA00022553"/>
    </source>
</evidence>
<protein>
    <recommendedName>
        <fullName evidence="3">histidine kinase</fullName>
        <ecNumber evidence="3">2.7.13.3</ecNumber>
    </recommendedName>
</protein>
<dbReference type="InterPro" id="IPR005467">
    <property type="entry name" value="His_kinase_dom"/>
</dbReference>
<dbReference type="Pfam" id="PF01590">
    <property type="entry name" value="GAF"/>
    <property type="match status" value="1"/>
</dbReference>
<reference evidence="15 16" key="1">
    <citation type="submission" date="2023-09" db="EMBL/GenBank/DDBJ databases">
        <authorList>
            <person name="Rey-Velasco X."/>
        </authorList>
    </citation>
    <scope>NUCLEOTIDE SEQUENCE [LARGE SCALE GENOMIC DNA]</scope>
    <source>
        <strain evidence="15 16">W409</strain>
    </source>
</reference>
<keyword evidence="11" id="KW-0472">Membrane</keyword>
<dbReference type="SUPFAM" id="SSF47384">
    <property type="entry name" value="Homodimeric domain of signal transducing histidine kinase"/>
    <property type="match status" value="1"/>
</dbReference>
<dbReference type="InterPro" id="IPR004358">
    <property type="entry name" value="Sig_transdc_His_kin-like_C"/>
</dbReference>
<name>A0AAW8R110_9ALTE</name>
<dbReference type="CDD" id="cd00082">
    <property type="entry name" value="HisKA"/>
    <property type="match status" value="1"/>
</dbReference>
<keyword evidence="6" id="KW-0808">Transferase</keyword>
<dbReference type="Gene3D" id="3.30.450.40">
    <property type="match status" value="1"/>
</dbReference>
<evidence type="ECO:0000259" key="13">
    <source>
        <dbReference type="PROSITE" id="PS50109"/>
    </source>
</evidence>
<dbReference type="Pfam" id="PF00512">
    <property type="entry name" value="HisKA"/>
    <property type="match status" value="1"/>
</dbReference>